<evidence type="ECO:0000256" key="5">
    <source>
        <dbReference type="RuleBase" id="RU362022"/>
    </source>
</evidence>
<keyword evidence="4" id="KW-0472">Membrane</keyword>
<evidence type="ECO:0000256" key="4">
    <source>
        <dbReference type="ARBA" id="ARBA00023136"/>
    </source>
</evidence>
<evidence type="ECO:0000313" key="7">
    <source>
        <dbReference type="EMBL" id="PIL31235.1"/>
    </source>
</evidence>
<dbReference type="EMBL" id="AYKW01000012">
    <property type="protein sequence ID" value="PIL31235.1"/>
    <property type="molecule type" value="Genomic_DNA"/>
</dbReference>
<keyword evidence="5" id="KW-0256">Endoplasmic reticulum</keyword>
<keyword evidence="6" id="KW-0732">Signal</keyword>
<evidence type="ECO:0000256" key="3">
    <source>
        <dbReference type="ARBA" id="ARBA00022989"/>
    </source>
</evidence>
<sequence>MTTGTFHIVKALILLLVMAAEYKSWTPPHWITPQKAEMSRYPGRADLNTRFPALLSAVTLTQTGAKWARDTVGCRQTGEHPYVRSRCHPPHPRRRGRKTCYDALGQLFTYELAVLEGHKLQTSGPYAIVRHPSYTALLASTVGLLVMHFSPGSYLFESGALEQPGLAIMAVAWGLAVANFSRVTLMRIPKEDAVMKREFGKKWEKWAKKTPYRLIPYVY</sequence>
<dbReference type="GO" id="GO:0005789">
    <property type="term" value="C:endoplasmic reticulum membrane"/>
    <property type="evidence" value="ECO:0007669"/>
    <property type="project" value="UniProtKB-SubCell"/>
</dbReference>
<dbReference type="GO" id="GO:0032259">
    <property type="term" value="P:methylation"/>
    <property type="evidence" value="ECO:0007669"/>
    <property type="project" value="UniProtKB-KW"/>
</dbReference>
<feature type="signal peptide" evidence="6">
    <location>
        <begin position="1"/>
        <end position="19"/>
    </location>
</feature>
<gene>
    <name evidence="7" type="ORF">GSI_05933</name>
</gene>
<keyword evidence="8" id="KW-1185">Reference proteome</keyword>
<organism evidence="7 8">
    <name type="scientific">Ganoderma sinense ZZ0214-1</name>
    <dbReference type="NCBI Taxonomy" id="1077348"/>
    <lineage>
        <taxon>Eukaryota</taxon>
        <taxon>Fungi</taxon>
        <taxon>Dikarya</taxon>
        <taxon>Basidiomycota</taxon>
        <taxon>Agaricomycotina</taxon>
        <taxon>Agaricomycetes</taxon>
        <taxon>Polyporales</taxon>
        <taxon>Polyporaceae</taxon>
        <taxon>Ganoderma</taxon>
    </lineage>
</organism>
<dbReference type="Gene3D" id="1.20.120.1630">
    <property type="match status" value="1"/>
</dbReference>
<dbReference type="Proteomes" id="UP000230002">
    <property type="component" value="Unassembled WGS sequence"/>
</dbReference>
<comment type="caution">
    <text evidence="7">The sequence shown here is derived from an EMBL/GenBank/DDBJ whole genome shotgun (WGS) entry which is preliminary data.</text>
</comment>
<dbReference type="EC" id="2.1.1.100" evidence="5"/>
<evidence type="ECO:0000256" key="6">
    <source>
        <dbReference type="SAM" id="SignalP"/>
    </source>
</evidence>
<keyword evidence="5" id="KW-0489">Methyltransferase</keyword>
<reference evidence="7 8" key="1">
    <citation type="journal article" date="2015" name="Sci. Rep.">
        <title>Chromosome-level genome map provides insights into diverse defense mechanisms in the medicinal fungus Ganoderma sinense.</title>
        <authorList>
            <person name="Zhu Y."/>
            <person name="Xu J."/>
            <person name="Sun C."/>
            <person name="Zhou S."/>
            <person name="Xu H."/>
            <person name="Nelson D.R."/>
            <person name="Qian J."/>
            <person name="Song J."/>
            <person name="Luo H."/>
            <person name="Xiang L."/>
            <person name="Li Y."/>
            <person name="Xu Z."/>
            <person name="Ji A."/>
            <person name="Wang L."/>
            <person name="Lu S."/>
            <person name="Hayward A."/>
            <person name="Sun W."/>
            <person name="Li X."/>
            <person name="Schwartz D.C."/>
            <person name="Wang Y."/>
            <person name="Chen S."/>
        </authorList>
    </citation>
    <scope>NUCLEOTIDE SEQUENCE [LARGE SCALE GENOMIC DNA]</scope>
    <source>
        <strain evidence="7 8">ZZ0214-1</strain>
    </source>
</reference>
<comment type="subcellular location">
    <subcellularLocation>
        <location evidence="5">Endoplasmic reticulum membrane</location>
        <topology evidence="5">Multi-pass membrane protein</topology>
    </subcellularLocation>
    <subcellularLocation>
        <location evidence="1">Membrane</location>
        <topology evidence="1">Multi-pass membrane protein</topology>
    </subcellularLocation>
</comment>
<keyword evidence="3" id="KW-1133">Transmembrane helix</keyword>
<dbReference type="Pfam" id="PF04140">
    <property type="entry name" value="ICMT"/>
    <property type="match status" value="1"/>
</dbReference>
<accession>A0A2G8SBU0</accession>
<feature type="chain" id="PRO_5013668105" description="Protein-S-isoprenylcysteine O-methyltransferase" evidence="6">
    <location>
        <begin position="20"/>
        <end position="219"/>
    </location>
</feature>
<dbReference type="OrthoDB" id="422086at2759"/>
<evidence type="ECO:0000313" key="8">
    <source>
        <dbReference type="Proteomes" id="UP000230002"/>
    </source>
</evidence>
<keyword evidence="2" id="KW-0812">Transmembrane</keyword>
<comment type="catalytic activity">
    <reaction evidence="5">
        <text>[protein]-C-terminal S-[(2E,6E)-farnesyl]-L-cysteine + S-adenosyl-L-methionine = [protein]-C-terminal S-[(2E,6E)-farnesyl]-L-cysteine methyl ester + S-adenosyl-L-homocysteine</text>
        <dbReference type="Rhea" id="RHEA:21672"/>
        <dbReference type="Rhea" id="RHEA-COMP:12125"/>
        <dbReference type="Rhea" id="RHEA-COMP:12126"/>
        <dbReference type="ChEBI" id="CHEBI:57856"/>
        <dbReference type="ChEBI" id="CHEBI:59789"/>
        <dbReference type="ChEBI" id="CHEBI:90510"/>
        <dbReference type="ChEBI" id="CHEBI:90511"/>
        <dbReference type="EC" id="2.1.1.100"/>
    </reaction>
</comment>
<comment type="similarity">
    <text evidence="5">Belongs to the class VI-like SAM-binding methyltransferase superfamily. Isoprenylcysteine carboxyl methyltransferase family.</text>
</comment>
<keyword evidence="5" id="KW-0949">S-adenosyl-L-methionine</keyword>
<dbReference type="AlphaFoldDB" id="A0A2G8SBU0"/>
<dbReference type="InterPro" id="IPR007269">
    <property type="entry name" value="ICMT_MeTrfase"/>
</dbReference>
<evidence type="ECO:0000256" key="1">
    <source>
        <dbReference type="ARBA" id="ARBA00004141"/>
    </source>
</evidence>
<keyword evidence="5" id="KW-0808">Transferase</keyword>
<dbReference type="GO" id="GO:0004671">
    <property type="term" value="F:protein C-terminal S-isoprenylcysteine carboxyl O-methyltransferase activity"/>
    <property type="evidence" value="ECO:0007669"/>
    <property type="project" value="UniProtKB-EC"/>
</dbReference>
<proteinExistence type="inferred from homology"/>
<protein>
    <recommendedName>
        <fullName evidence="5">Protein-S-isoprenylcysteine O-methyltransferase</fullName>
        <ecNumber evidence="5">2.1.1.100</ecNumber>
    </recommendedName>
</protein>
<evidence type="ECO:0000256" key="2">
    <source>
        <dbReference type="ARBA" id="ARBA00022692"/>
    </source>
</evidence>
<name>A0A2G8SBU0_9APHY</name>